<name>A0A7X8SR37_9BACT</name>
<reference evidence="1 2" key="1">
    <citation type="submission" date="2020-04" db="EMBL/GenBank/DDBJ databases">
        <title>Flammeovirga sp. SR4, a novel species isolated from seawater.</title>
        <authorList>
            <person name="Wang X."/>
        </authorList>
    </citation>
    <scope>NUCLEOTIDE SEQUENCE [LARGE SCALE GENOMIC DNA]</scope>
    <source>
        <strain evidence="1 2">SR4</strain>
    </source>
</reference>
<dbReference type="EMBL" id="JABAIL010000016">
    <property type="protein sequence ID" value="NLR94856.1"/>
    <property type="molecule type" value="Genomic_DNA"/>
</dbReference>
<sequence>MTKNELISRISKLDYEVIKQIYDYSTLSLKPSLANLTSVTSKQLVEKAHEYADTHFPEWTDRSASDFGQFLVEIFAQFSEKDFWYLNNFASNSLVYNTNDYTTAFIRSIYYGHTPKRYSPVILNISMTVSAGEEYLIPKGELRLSLDDLGLIAVNRDPIKLVESNVSRTMNAFFSVGEFNTYSAEYLGKEIFLPDTDIDYKTISVEIEGENWTFLEDFFGEASSKVFTAFPRSEASYNLHFGDNIFGQRPNIGSLVKVDYLTAPDRVSYVDPTSNVSVVSNPSSERDLSLIQVVSSTKQTEEETLADLKKNCAVGVSVRNGITNKKSCEILVNSIPEILKSNAQIVLNTVTVRILLTSTEEATEEDRENLLSEIADFIPAGYDFYTSKNEYVELEDLTVTLYVISSVDIKEACKSASIVIKDSIARYIDGGYGVGVDATTIRNALAAKVRGFTNISIDSINNKAISNLSISEFELLTDIYAEEDEETFERSSTETIFRKGNLTIKAISI</sequence>
<dbReference type="RefSeq" id="WP_168885565.1">
    <property type="nucleotide sequence ID" value="NZ_JABAIL010000016.1"/>
</dbReference>
<dbReference type="Proteomes" id="UP000585050">
    <property type="component" value="Unassembled WGS sequence"/>
</dbReference>
<gene>
    <name evidence="1" type="ORF">HGP29_26865</name>
</gene>
<keyword evidence="2" id="KW-1185">Reference proteome</keyword>
<protein>
    <submittedName>
        <fullName evidence="1">Uncharacterized protein</fullName>
    </submittedName>
</protein>
<proteinExistence type="predicted"/>
<dbReference type="AlphaFoldDB" id="A0A7X8SR37"/>
<evidence type="ECO:0000313" key="2">
    <source>
        <dbReference type="Proteomes" id="UP000585050"/>
    </source>
</evidence>
<evidence type="ECO:0000313" key="1">
    <source>
        <dbReference type="EMBL" id="NLR94856.1"/>
    </source>
</evidence>
<accession>A0A7X8SR37</accession>
<comment type="caution">
    <text evidence="1">The sequence shown here is derived from an EMBL/GenBank/DDBJ whole genome shotgun (WGS) entry which is preliminary data.</text>
</comment>
<organism evidence="1 2">
    <name type="scientific">Flammeovirga agarivorans</name>
    <dbReference type="NCBI Taxonomy" id="2726742"/>
    <lineage>
        <taxon>Bacteria</taxon>
        <taxon>Pseudomonadati</taxon>
        <taxon>Bacteroidota</taxon>
        <taxon>Cytophagia</taxon>
        <taxon>Cytophagales</taxon>
        <taxon>Flammeovirgaceae</taxon>
        <taxon>Flammeovirga</taxon>
    </lineage>
</organism>